<dbReference type="Gene3D" id="3.40.630.30">
    <property type="match status" value="1"/>
</dbReference>
<sequence>MMLVDDKKANVLANFESQCFLDAWTKEQIESEFQNNPFFHAWMTKEGYAFVWEAYEQAELVRIGILPTYRKQGYAHRLLIECMVHAKQAGCETMTLEVRVSNIPAIRLYEMCGFIKSHCSKHHYQDGEDAWIMICEL</sequence>
<dbReference type="PANTHER" id="PTHR43420:SF44">
    <property type="entry name" value="ACETYLTRANSFERASE YPEA"/>
    <property type="match status" value="1"/>
</dbReference>
<dbReference type="InterPro" id="IPR006464">
    <property type="entry name" value="AcTrfase_RimI/Ard1"/>
</dbReference>
<dbReference type="GO" id="GO:0008999">
    <property type="term" value="F:protein-N-terminal-alanine acetyltransferase activity"/>
    <property type="evidence" value="ECO:0007669"/>
    <property type="project" value="UniProtKB-EC"/>
</dbReference>
<dbReference type="SUPFAM" id="SSF55729">
    <property type="entry name" value="Acyl-CoA N-acyltransferases (Nat)"/>
    <property type="match status" value="1"/>
</dbReference>
<dbReference type="Proteomes" id="UP000276568">
    <property type="component" value="Unassembled WGS sequence"/>
</dbReference>
<evidence type="ECO:0000256" key="2">
    <source>
        <dbReference type="ARBA" id="ARBA00022490"/>
    </source>
</evidence>
<dbReference type="PROSITE" id="PS51186">
    <property type="entry name" value="GNAT"/>
    <property type="match status" value="1"/>
</dbReference>
<protein>
    <recommendedName>
        <fullName evidence="5">[Ribosomal protein bS18]-alanine N-acetyltransferase</fullName>
        <ecNumber evidence="5">2.3.1.266</ecNumber>
    </recommendedName>
</protein>
<feature type="domain" description="N-acetyltransferase" evidence="6">
    <location>
        <begin position="1"/>
        <end position="137"/>
    </location>
</feature>
<evidence type="ECO:0000256" key="3">
    <source>
        <dbReference type="ARBA" id="ARBA00022679"/>
    </source>
</evidence>
<keyword evidence="2 5" id="KW-0963">Cytoplasm</keyword>
<dbReference type="InterPro" id="IPR016181">
    <property type="entry name" value="Acyl_CoA_acyltransferase"/>
</dbReference>
<evidence type="ECO:0000256" key="4">
    <source>
        <dbReference type="ARBA" id="ARBA00023315"/>
    </source>
</evidence>
<dbReference type="AlphaFoldDB" id="A0A3N0I189"/>
<dbReference type="CDD" id="cd04301">
    <property type="entry name" value="NAT_SF"/>
    <property type="match status" value="1"/>
</dbReference>
<evidence type="ECO:0000256" key="5">
    <source>
        <dbReference type="RuleBase" id="RU363094"/>
    </source>
</evidence>
<dbReference type="NCBIfam" id="TIGR01575">
    <property type="entry name" value="rimI"/>
    <property type="match status" value="1"/>
</dbReference>
<comment type="caution">
    <text evidence="7">The sequence shown here is derived from an EMBL/GenBank/DDBJ whole genome shotgun (WGS) entry which is preliminary data.</text>
</comment>
<dbReference type="PANTHER" id="PTHR43420">
    <property type="entry name" value="ACETYLTRANSFERASE"/>
    <property type="match status" value="1"/>
</dbReference>
<organism evidence="7 8">
    <name type="scientific">Absicoccus porci</name>
    <dbReference type="NCBI Taxonomy" id="2486576"/>
    <lineage>
        <taxon>Bacteria</taxon>
        <taxon>Bacillati</taxon>
        <taxon>Bacillota</taxon>
        <taxon>Erysipelotrichia</taxon>
        <taxon>Erysipelotrichales</taxon>
        <taxon>Erysipelotrichaceae</taxon>
        <taxon>Absicoccus</taxon>
    </lineage>
</organism>
<evidence type="ECO:0000313" key="8">
    <source>
        <dbReference type="Proteomes" id="UP000276568"/>
    </source>
</evidence>
<comment type="similarity">
    <text evidence="1 5">Belongs to the acetyltransferase family. RimI subfamily.</text>
</comment>
<dbReference type="EMBL" id="RJQC01000002">
    <property type="protein sequence ID" value="RNM30346.1"/>
    <property type="molecule type" value="Genomic_DNA"/>
</dbReference>
<evidence type="ECO:0000313" key="7">
    <source>
        <dbReference type="EMBL" id="RNM30346.1"/>
    </source>
</evidence>
<dbReference type="Pfam" id="PF00583">
    <property type="entry name" value="Acetyltransf_1"/>
    <property type="match status" value="1"/>
</dbReference>
<dbReference type="RefSeq" id="WP_128520260.1">
    <property type="nucleotide sequence ID" value="NZ_JALFCT010000063.1"/>
</dbReference>
<evidence type="ECO:0000256" key="1">
    <source>
        <dbReference type="ARBA" id="ARBA00005395"/>
    </source>
</evidence>
<accession>A0A3N0I189</accession>
<keyword evidence="4" id="KW-0012">Acyltransferase</keyword>
<dbReference type="EC" id="2.3.1.266" evidence="5"/>
<comment type="subcellular location">
    <subcellularLocation>
        <location evidence="5">Cytoplasm</location>
    </subcellularLocation>
</comment>
<comment type="catalytic activity">
    <reaction evidence="5">
        <text>N-terminal L-alanyl-[ribosomal protein bS18] + acetyl-CoA = N-terminal N(alpha)-acetyl-L-alanyl-[ribosomal protein bS18] + CoA + H(+)</text>
        <dbReference type="Rhea" id="RHEA:43756"/>
        <dbReference type="Rhea" id="RHEA-COMP:10676"/>
        <dbReference type="Rhea" id="RHEA-COMP:10677"/>
        <dbReference type="ChEBI" id="CHEBI:15378"/>
        <dbReference type="ChEBI" id="CHEBI:57287"/>
        <dbReference type="ChEBI" id="CHEBI:57288"/>
        <dbReference type="ChEBI" id="CHEBI:64718"/>
        <dbReference type="ChEBI" id="CHEBI:83683"/>
        <dbReference type="EC" id="2.3.1.266"/>
    </reaction>
</comment>
<dbReference type="InterPro" id="IPR000182">
    <property type="entry name" value="GNAT_dom"/>
</dbReference>
<gene>
    <name evidence="7" type="primary">rimI</name>
    <name evidence="7" type="ORF">EDX97_06010</name>
</gene>
<dbReference type="GO" id="GO:0005737">
    <property type="term" value="C:cytoplasm"/>
    <property type="evidence" value="ECO:0007669"/>
    <property type="project" value="UniProtKB-SubCell"/>
</dbReference>
<evidence type="ECO:0000259" key="6">
    <source>
        <dbReference type="PROSITE" id="PS51186"/>
    </source>
</evidence>
<dbReference type="InterPro" id="IPR050680">
    <property type="entry name" value="YpeA/RimI_acetyltransf"/>
</dbReference>
<dbReference type="OrthoDB" id="9794566at2"/>
<comment type="function">
    <text evidence="5">Acetylates the N-terminal alanine of ribosomal protein bS18.</text>
</comment>
<name>A0A3N0I189_9FIRM</name>
<reference evidence="7 8" key="1">
    <citation type="submission" date="2018-11" db="EMBL/GenBank/DDBJ databases">
        <title>Clostridium sp. nov., a member of the family Erysipelotrichaceae isolated from pig faeces.</title>
        <authorList>
            <person name="Chang Y.-H."/>
        </authorList>
    </citation>
    <scope>NUCLEOTIDE SEQUENCE [LARGE SCALE GENOMIC DNA]</scope>
    <source>
        <strain evidence="7 8">YH-panp20</strain>
    </source>
</reference>
<keyword evidence="8" id="KW-1185">Reference proteome</keyword>
<proteinExistence type="inferred from homology"/>
<keyword evidence="3 7" id="KW-0808">Transferase</keyword>